<dbReference type="OrthoDB" id="5985771at2759"/>
<dbReference type="PANTHER" id="PTHR35558:SF1">
    <property type="entry name" value="ENDONUCLEASE_EXONUCLEASE_PHOSPHATASE DOMAIN-CONTAINING PROTEIN"/>
    <property type="match status" value="1"/>
</dbReference>
<proteinExistence type="predicted"/>
<name>A0A6S7HDM4_PARCT</name>
<organism evidence="2 3">
    <name type="scientific">Paramuricea clavata</name>
    <name type="common">Red gorgonian</name>
    <name type="synonym">Violescent sea-whip</name>
    <dbReference type="NCBI Taxonomy" id="317549"/>
    <lineage>
        <taxon>Eukaryota</taxon>
        <taxon>Metazoa</taxon>
        <taxon>Cnidaria</taxon>
        <taxon>Anthozoa</taxon>
        <taxon>Octocorallia</taxon>
        <taxon>Malacalcyonacea</taxon>
        <taxon>Plexauridae</taxon>
        <taxon>Paramuricea</taxon>
    </lineage>
</organism>
<feature type="compositionally biased region" description="Low complexity" evidence="1">
    <location>
        <begin position="62"/>
        <end position="75"/>
    </location>
</feature>
<evidence type="ECO:0000313" key="3">
    <source>
        <dbReference type="Proteomes" id="UP001152795"/>
    </source>
</evidence>
<dbReference type="Proteomes" id="UP001152795">
    <property type="component" value="Unassembled WGS sequence"/>
</dbReference>
<dbReference type="AlphaFoldDB" id="A0A6S7HDM4"/>
<feature type="compositionally biased region" description="Polar residues" evidence="1">
    <location>
        <begin position="1"/>
        <end position="17"/>
    </location>
</feature>
<feature type="region of interest" description="Disordered" evidence="1">
    <location>
        <begin position="49"/>
        <end position="77"/>
    </location>
</feature>
<accession>A0A6S7HDM4</accession>
<dbReference type="EMBL" id="CACRXK020004014">
    <property type="protein sequence ID" value="CAB4001150.1"/>
    <property type="molecule type" value="Genomic_DNA"/>
</dbReference>
<gene>
    <name evidence="2" type="ORF">PACLA_8A035583</name>
</gene>
<comment type="caution">
    <text evidence="2">The sequence shown here is derived from an EMBL/GenBank/DDBJ whole genome shotgun (WGS) entry which is preliminary data.</text>
</comment>
<protein>
    <submittedName>
        <fullName evidence="2">Uncharacterized protein</fullName>
    </submittedName>
</protein>
<evidence type="ECO:0000256" key="1">
    <source>
        <dbReference type="SAM" id="MobiDB-lite"/>
    </source>
</evidence>
<dbReference type="PANTHER" id="PTHR35558">
    <property type="entry name" value="SGNH_HYDRO DOMAIN-CONTAINING PROTEIN"/>
    <property type="match status" value="1"/>
</dbReference>
<evidence type="ECO:0000313" key="2">
    <source>
        <dbReference type="EMBL" id="CAB4001150.1"/>
    </source>
</evidence>
<keyword evidence="3" id="KW-1185">Reference proteome</keyword>
<reference evidence="2" key="1">
    <citation type="submission" date="2020-04" db="EMBL/GenBank/DDBJ databases">
        <authorList>
            <person name="Alioto T."/>
            <person name="Alioto T."/>
            <person name="Gomez Garrido J."/>
        </authorList>
    </citation>
    <scope>NUCLEOTIDE SEQUENCE</scope>
    <source>
        <strain evidence="2">A484AB</strain>
    </source>
</reference>
<sequence>MATNSSDMGESQPSATGASGAPIDWAVAFESPEFLSGLQTALGGVANSTLPRPDHLEQLGDSIPSQPTTSSASAPGNLSVAQGMFHVSVAEVSSSLLPPRPSLSVFNPTDDIPSVTPAPNIIQTLNLGPEENAFSLGVGRAPIPRMLVSKILSNQFIELTELLPKNLGSSASDLDILSWTECFITYILVMITFRPHRAHDLLEYMALIIRTAERFDGRAWSQYDRAFRREAEVSNLKDWSVVRTDLYNFHTSAINRRVNFESTGAMPRAGPMAL</sequence>
<feature type="region of interest" description="Disordered" evidence="1">
    <location>
        <begin position="1"/>
        <end position="20"/>
    </location>
</feature>